<keyword evidence="1" id="KW-0812">Transmembrane</keyword>
<organism evidence="2 3">
    <name type="scientific">Polyporus arcularius HHB13444</name>
    <dbReference type="NCBI Taxonomy" id="1314778"/>
    <lineage>
        <taxon>Eukaryota</taxon>
        <taxon>Fungi</taxon>
        <taxon>Dikarya</taxon>
        <taxon>Basidiomycota</taxon>
        <taxon>Agaricomycotina</taxon>
        <taxon>Agaricomycetes</taxon>
        <taxon>Polyporales</taxon>
        <taxon>Polyporaceae</taxon>
        <taxon>Polyporus</taxon>
    </lineage>
</organism>
<gene>
    <name evidence="2" type="ORF">K466DRAFT_388253</name>
</gene>
<protein>
    <submittedName>
        <fullName evidence="2">Uncharacterized protein</fullName>
    </submittedName>
</protein>
<sequence>MPEPIAWSLASPLLLPVVGHRSLFIVLVLVTTYHCHCRRRVCTVLPSHRALHVVVLPSAIHFSSSSAASPIPACISIPHPCVDFIPVSPSPASLYLPPTYTYPYTIDCFSHRQKDTASLGAHARLLSGDTIVT</sequence>
<keyword evidence="3" id="KW-1185">Reference proteome</keyword>
<reference evidence="2 3" key="1">
    <citation type="journal article" date="2019" name="Nat. Ecol. Evol.">
        <title>Megaphylogeny resolves global patterns of mushroom evolution.</title>
        <authorList>
            <person name="Varga T."/>
            <person name="Krizsan K."/>
            <person name="Foldi C."/>
            <person name="Dima B."/>
            <person name="Sanchez-Garcia M."/>
            <person name="Sanchez-Ramirez S."/>
            <person name="Szollosi G.J."/>
            <person name="Szarkandi J.G."/>
            <person name="Papp V."/>
            <person name="Albert L."/>
            <person name="Andreopoulos W."/>
            <person name="Angelini C."/>
            <person name="Antonin V."/>
            <person name="Barry K.W."/>
            <person name="Bougher N.L."/>
            <person name="Buchanan P."/>
            <person name="Buyck B."/>
            <person name="Bense V."/>
            <person name="Catcheside P."/>
            <person name="Chovatia M."/>
            <person name="Cooper J."/>
            <person name="Damon W."/>
            <person name="Desjardin D."/>
            <person name="Finy P."/>
            <person name="Geml J."/>
            <person name="Haridas S."/>
            <person name="Hughes K."/>
            <person name="Justo A."/>
            <person name="Karasinski D."/>
            <person name="Kautmanova I."/>
            <person name="Kiss B."/>
            <person name="Kocsube S."/>
            <person name="Kotiranta H."/>
            <person name="LaButti K.M."/>
            <person name="Lechner B.E."/>
            <person name="Liimatainen K."/>
            <person name="Lipzen A."/>
            <person name="Lukacs Z."/>
            <person name="Mihaltcheva S."/>
            <person name="Morgado L.N."/>
            <person name="Niskanen T."/>
            <person name="Noordeloos M.E."/>
            <person name="Ohm R.A."/>
            <person name="Ortiz-Santana B."/>
            <person name="Ovrebo C."/>
            <person name="Racz N."/>
            <person name="Riley R."/>
            <person name="Savchenko A."/>
            <person name="Shiryaev A."/>
            <person name="Soop K."/>
            <person name="Spirin V."/>
            <person name="Szebenyi C."/>
            <person name="Tomsovsky M."/>
            <person name="Tulloss R.E."/>
            <person name="Uehling J."/>
            <person name="Grigoriev I.V."/>
            <person name="Vagvolgyi C."/>
            <person name="Papp T."/>
            <person name="Martin F.M."/>
            <person name="Miettinen O."/>
            <person name="Hibbett D.S."/>
            <person name="Nagy L.G."/>
        </authorList>
    </citation>
    <scope>NUCLEOTIDE SEQUENCE [LARGE SCALE GENOMIC DNA]</scope>
    <source>
        <strain evidence="2 3">HHB13444</strain>
    </source>
</reference>
<evidence type="ECO:0000313" key="3">
    <source>
        <dbReference type="Proteomes" id="UP000308197"/>
    </source>
</evidence>
<proteinExistence type="predicted"/>
<dbReference type="AlphaFoldDB" id="A0A5C3PMU3"/>
<feature type="transmembrane region" description="Helical" evidence="1">
    <location>
        <begin position="6"/>
        <end position="30"/>
    </location>
</feature>
<keyword evidence="1" id="KW-1133">Transmembrane helix</keyword>
<dbReference type="EMBL" id="ML211047">
    <property type="protein sequence ID" value="TFK90387.1"/>
    <property type="molecule type" value="Genomic_DNA"/>
</dbReference>
<accession>A0A5C3PMU3</accession>
<evidence type="ECO:0000256" key="1">
    <source>
        <dbReference type="SAM" id="Phobius"/>
    </source>
</evidence>
<dbReference type="InParanoid" id="A0A5C3PMU3"/>
<evidence type="ECO:0000313" key="2">
    <source>
        <dbReference type="EMBL" id="TFK90387.1"/>
    </source>
</evidence>
<name>A0A5C3PMU3_9APHY</name>
<dbReference type="Proteomes" id="UP000308197">
    <property type="component" value="Unassembled WGS sequence"/>
</dbReference>
<keyword evidence="1" id="KW-0472">Membrane</keyword>